<feature type="transmembrane region" description="Helical" evidence="1">
    <location>
        <begin position="69"/>
        <end position="90"/>
    </location>
</feature>
<comment type="caution">
    <text evidence="2">The sequence shown here is derived from an EMBL/GenBank/DDBJ whole genome shotgun (WGS) entry which is preliminary data.</text>
</comment>
<gene>
    <name evidence="2" type="ORF">CHS0354_018786</name>
</gene>
<reference evidence="2" key="1">
    <citation type="journal article" date="2021" name="Genome Biol. Evol.">
        <title>A High-Quality Reference Genome for a Parasitic Bivalve with Doubly Uniparental Inheritance (Bivalvia: Unionida).</title>
        <authorList>
            <person name="Smith C.H."/>
        </authorList>
    </citation>
    <scope>NUCLEOTIDE SEQUENCE</scope>
    <source>
        <strain evidence="2">CHS0354</strain>
    </source>
</reference>
<sequence>MDMGVIVAMANIVDIMATLAMVDMRIYSSYGGYSGYDGYGGYGAYEVLCSMFIASSKIYIRLRQHESELTFVGFIYVLYGFGVGGVTAMADMDLKLGIYGIQNTTP</sequence>
<accession>A0AAE0WAP7</accession>
<evidence type="ECO:0000256" key="1">
    <source>
        <dbReference type="SAM" id="Phobius"/>
    </source>
</evidence>
<organism evidence="2 3">
    <name type="scientific">Potamilus streckersoni</name>
    <dbReference type="NCBI Taxonomy" id="2493646"/>
    <lineage>
        <taxon>Eukaryota</taxon>
        <taxon>Metazoa</taxon>
        <taxon>Spiralia</taxon>
        <taxon>Lophotrochozoa</taxon>
        <taxon>Mollusca</taxon>
        <taxon>Bivalvia</taxon>
        <taxon>Autobranchia</taxon>
        <taxon>Heteroconchia</taxon>
        <taxon>Palaeoheterodonta</taxon>
        <taxon>Unionida</taxon>
        <taxon>Unionoidea</taxon>
        <taxon>Unionidae</taxon>
        <taxon>Ambleminae</taxon>
        <taxon>Lampsilini</taxon>
        <taxon>Potamilus</taxon>
    </lineage>
</organism>
<evidence type="ECO:0000313" key="2">
    <source>
        <dbReference type="EMBL" id="KAK3607304.1"/>
    </source>
</evidence>
<feature type="transmembrane region" description="Helical" evidence="1">
    <location>
        <begin position="5"/>
        <end position="22"/>
    </location>
</feature>
<dbReference type="AlphaFoldDB" id="A0AAE0WAP7"/>
<keyword evidence="1" id="KW-0472">Membrane</keyword>
<keyword evidence="1" id="KW-0812">Transmembrane</keyword>
<reference evidence="2" key="2">
    <citation type="journal article" date="2021" name="Genome Biol. Evol.">
        <title>Developing a high-quality reference genome for a parasitic bivalve with doubly uniparental inheritance (Bivalvia: Unionida).</title>
        <authorList>
            <person name="Smith C.H."/>
        </authorList>
    </citation>
    <scope>NUCLEOTIDE SEQUENCE</scope>
    <source>
        <strain evidence="2">CHS0354</strain>
        <tissue evidence="2">Mantle</tissue>
    </source>
</reference>
<reference evidence="2" key="3">
    <citation type="submission" date="2023-05" db="EMBL/GenBank/DDBJ databases">
        <authorList>
            <person name="Smith C.H."/>
        </authorList>
    </citation>
    <scope>NUCLEOTIDE SEQUENCE</scope>
    <source>
        <strain evidence="2">CHS0354</strain>
        <tissue evidence="2">Mantle</tissue>
    </source>
</reference>
<proteinExistence type="predicted"/>
<feature type="transmembrane region" description="Helical" evidence="1">
    <location>
        <begin position="42"/>
        <end position="60"/>
    </location>
</feature>
<keyword evidence="1" id="KW-1133">Transmembrane helix</keyword>
<dbReference type="Proteomes" id="UP001195483">
    <property type="component" value="Unassembled WGS sequence"/>
</dbReference>
<protein>
    <submittedName>
        <fullName evidence="2">Uncharacterized protein</fullName>
    </submittedName>
</protein>
<keyword evidence="3" id="KW-1185">Reference proteome</keyword>
<evidence type="ECO:0000313" key="3">
    <source>
        <dbReference type="Proteomes" id="UP001195483"/>
    </source>
</evidence>
<dbReference type="EMBL" id="JAEAOA010001149">
    <property type="protein sequence ID" value="KAK3607304.1"/>
    <property type="molecule type" value="Genomic_DNA"/>
</dbReference>
<name>A0AAE0WAP7_9BIVA</name>